<reference evidence="1" key="1">
    <citation type="submission" date="2019-10" db="EMBL/GenBank/DDBJ databases">
        <authorList>
            <consortium name="DOE Joint Genome Institute"/>
            <person name="Kuo A."/>
            <person name="Miyauchi S."/>
            <person name="Kiss E."/>
            <person name="Drula E."/>
            <person name="Kohler A."/>
            <person name="Sanchez-Garcia M."/>
            <person name="Andreopoulos B."/>
            <person name="Barry K.W."/>
            <person name="Bonito G."/>
            <person name="Buee M."/>
            <person name="Carver A."/>
            <person name="Chen C."/>
            <person name="Cichocki N."/>
            <person name="Clum A."/>
            <person name="Culley D."/>
            <person name="Crous P.W."/>
            <person name="Fauchery L."/>
            <person name="Girlanda M."/>
            <person name="Hayes R."/>
            <person name="Keri Z."/>
            <person name="Labutti K."/>
            <person name="Lipzen A."/>
            <person name="Lombard V."/>
            <person name="Magnuson J."/>
            <person name="Maillard F."/>
            <person name="Morin E."/>
            <person name="Murat C."/>
            <person name="Nolan M."/>
            <person name="Ohm R."/>
            <person name="Pangilinan J."/>
            <person name="Pereira M."/>
            <person name="Perotto S."/>
            <person name="Peter M."/>
            <person name="Riley R."/>
            <person name="Sitrit Y."/>
            <person name="Stielow B."/>
            <person name="Szollosi G."/>
            <person name="Zifcakova L."/>
            <person name="Stursova M."/>
            <person name="Spatafora J.W."/>
            <person name="Tedersoo L."/>
            <person name="Vaario L.-M."/>
            <person name="Yamada A."/>
            <person name="Yan M."/>
            <person name="Wang P."/>
            <person name="Xu J."/>
            <person name="Bruns T."/>
            <person name="Baldrian P."/>
            <person name="Vilgalys R."/>
            <person name="Henrissat B."/>
            <person name="Grigoriev I.V."/>
            <person name="Hibbett D."/>
            <person name="Nagy L.G."/>
            <person name="Martin F.M."/>
        </authorList>
    </citation>
    <scope>NUCLEOTIDE SEQUENCE</scope>
    <source>
        <strain evidence="1">P2</strain>
    </source>
</reference>
<accession>A0ACB6ZQY6</accession>
<proteinExistence type="predicted"/>
<organism evidence="1 2">
    <name type="scientific">Thelephora ganbajun</name>
    <name type="common">Ganba fungus</name>
    <dbReference type="NCBI Taxonomy" id="370292"/>
    <lineage>
        <taxon>Eukaryota</taxon>
        <taxon>Fungi</taxon>
        <taxon>Dikarya</taxon>
        <taxon>Basidiomycota</taxon>
        <taxon>Agaricomycotina</taxon>
        <taxon>Agaricomycetes</taxon>
        <taxon>Thelephorales</taxon>
        <taxon>Thelephoraceae</taxon>
        <taxon>Thelephora</taxon>
    </lineage>
</organism>
<gene>
    <name evidence="1" type="ORF">BDM02DRAFT_3258848</name>
</gene>
<sequence>MVPMNPFLYVAASSLLTHYVFNRREPTTPQPVLATIFAVPTLWSIILLPQFGSPLSAVLFSFLIYLFVLAFSIASYRLSPFHPLASFPGTPISKLTKWWGVWETYEGRHYLRVHELHKKYGPIVRVGPNELSIADVTAIPAVLGSGGLPKGHWYGSRQDLRASKNLQVLNGDAHANRRRLWNRGLSSDSIESYSDIIEIRAAQLIDCLERQPGKICLSSFFSRFAFDFLGDMAFGGGFDLLRDGDTKNFNGIVDNGVLVSNIISQVPWITSMIHWVPSWRIGALALRDLGYNTARKRLNHGSITKDLYYHLTDDGGLERQKPSVTDILSDGTLAIVAGTDTIKTTLAAIFYHLLLNPTSYQRLQDEVDRVFPNSEDPMDFRKLSEMEYLDACINETLRVMPSVPTNGSRRISRGYGPRTIAGSVIPEETEIFVSPYPLHRDPRYFSPEPESFLPERWLKSPSSVSPEFRQLGPYIHNTSAFIPFSYGPHNCVGRQLAYRQLRYVVCLMMRRFETQFAHGFCPRDWIEKACDRLVLSTDPLPVVLTPRTNSTRVNCGV</sequence>
<dbReference type="Proteomes" id="UP000886501">
    <property type="component" value="Unassembled WGS sequence"/>
</dbReference>
<evidence type="ECO:0000313" key="2">
    <source>
        <dbReference type="Proteomes" id="UP000886501"/>
    </source>
</evidence>
<reference evidence="1" key="2">
    <citation type="journal article" date="2020" name="Nat. Commun.">
        <title>Large-scale genome sequencing of mycorrhizal fungi provides insights into the early evolution of symbiotic traits.</title>
        <authorList>
            <person name="Miyauchi S."/>
            <person name="Kiss E."/>
            <person name="Kuo A."/>
            <person name="Drula E."/>
            <person name="Kohler A."/>
            <person name="Sanchez-Garcia M."/>
            <person name="Morin E."/>
            <person name="Andreopoulos B."/>
            <person name="Barry K.W."/>
            <person name="Bonito G."/>
            <person name="Buee M."/>
            <person name="Carver A."/>
            <person name="Chen C."/>
            <person name="Cichocki N."/>
            <person name="Clum A."/>
            <person name="Culley D."/>
            <person name="Crous P.W."/>
            <person name="Fauchery L."/>
            <person name="Girlanda M."/>
            <person name="Hayes R.D."/>
            <person name="Keri Z."/>
            <person name="LaButti K."/>
            <person name="Lipzen A."/>
            <person name="Lombard V."/>
            <person name="Magnuson J."/>
            <person name="Maillard F."/>
            <person name="Murat C."/>
            <person name="Nolan M."/>
            <person name="Ohm R.A."/>
            <person name="Pangilinan J."/>
            <person name="Pereira M.F."/>
            <person name="Perotto S."/>
            <person name="Peter M."/>
            <person name="Pfister S."/>
            <person name="Riley R."/>
            <person name="Sitrit Y."/>
            <person name="Stielow J.B."/>
            <person name="Szollosi G."/>
            <person name="Zifcakova L."/>
            <person name="Stursova M."/>
            <person name="Spatafora J.W."/>
            <person name="Tedersoo L."/>
            <person name="Vaario L.M."/>
            <person name="Yamada A."/>
            <person name="Yan M."/>
            <person name="Wang P."/>
            <person name="Xu J."/>
            <person name="Bruns T."/>
            <person name="Baldrian P."/>
            <person name="Vilgalys R."/>
            <person name="Dunand C."/>
            <person name="Henrissat B."/>
            <person name="Grigoriev I.V."/>
            <person name="Hibbett D."/>
            <person name="Nagy L.G."/>
            <person name="Martin F.M."/>
        </authorList>
    </citation>
    <scope>NUCLEOTIDE SEQUENCE</scope>
    <source>
        <strain evidence="1">P2</strain>
    </source>
</reference>
<name>A0ACB6ZQY6_THEGA</name>
<keyword evidence="2" id="KW-1185">Reference proteome</keyword>
<dbReference type="EMBL" id="MU117972">
    <property type="protein sequence ID" value="KAF9651952.1"/>
    <property type="molecule type" value="Genomic_DNA"/>
</dbReference>
<protein>
    <submittedName>
        <fullName evidence="1">Cytochrome P450</fullName>
    </submittedName>
</protein>
<comment type="caution">
    <text evidence="1">The sequence shown here is derived from an EMBL/GenBank/DDBJ whole genome shotgun (WGS) entry which is preliminary data.</text>
</comment>
<evidence type="ECO:0000313" key="1">
    <source>
        <dbReference type="EMBL" id="KAF9651952.1"/>
    </source>
</evidence>